<feature type="region of interest" description="Disordered" evidence="5">
    <location>
        <begin position="56"/>
        <end position="133"/>
    </location>
</feature>
<comment type="subcellular location">
    <subcellularLocation>
        <location evidence="1">Golgi apparatus</location>
    </subcellularLocation>
</comment>
<dbReference type="RefSeq" id="XP_022242691.1">
    <property type="nucleotide sequence ID" value="XM_022386983.1"/>
</dbReference>
<evidence type="ECO:0000256" key="5">
    <source>
        <dbReference type="SAM" id="MobiDB-lite"/>
    </source>
</evidence>
<evidence type="ECO:0000256" key="2">
    <source>
        <dbReference type="ARBA" id="ARBA00006662"/>
    </source>
</evidence>
<dbReference type="PANTHER" id="PTHR14899:SF0">
    <property type="entry name" value="G KINASE-ANCHORING PROTEIN 1"/>
    <property type="match status" value="1"/>
</dbReference>
<feature type="compositionally biased region" description="Polar residues" evidence="5">
    <location>
        <begin position="223"/>
        <end position="233"/>
    </location>
</feature>
<dbReference type="SUPFAM" id="SSF90257">
    <property type="entry name" value="Myosin rod fragments"/>
    <property type="match status" value="1"/>
</dbReference>
<feature type="compositionally biased region" description="Basic and acidic residues" evidence="5">
    <location>
        <begin position="366"/>
        <end position="384"/>
    </location>
</feature>
<evidence type="ECO:0000313" key="7">
    <source>
        <dbReference type="RefSeq" id="XP_022242691.1"/>
    </source>
</evidence>
<dbReference type="PANTHER" id="PTHR14899">
    <property type="entry name" value="G KINASE ANCHORING PROTEIN 1"/>
    <property type="match status" value="1"/>
</dbReference>
<comment type="similarity">
    <text evidence="2">Belongs to the GKAP1 family.</text>
</comment>
<evidence type="ECO:0000256" key="4">
    <source>
        <dbReference type="ARBA" id="ARBA00023054"/>
    </source>
</evidence>
<keyword evidence="3" id="KW-0333">Golgi apparatus</keyword>
<feature type="region of interest" description="Disordered" evidence="5">
    <location>
        <begin position="215"/>
        <end position="237"/>
    </location>
</feature>
<sequence>MWNTAYMDDGKCADFGCLDFQKTLDHTVLLHNMAVATASRFAVLKLEDDELIENTSSFQKASKTSSGTKSKDSAKIATNENKKKKKKKNNNVEKNELQNLAFCPNIKHKGKGLGQTSGGNRNSSHSSDGHDTQWEEWKKKDDEFVCDVYEQDLQEALLQSKLEFEEKKKFYSAIQKHAEVEKNGSHELKKKKKNSQKKDKTSTMTLDQFQNMLPKQLEGGGDISSSPTHNQQAPIPEETNFFEKIEEDAEKIITKEHRQSSYKSPEYFQAEHARSLQHQEEIERKDKKINELGEELKKTKEELKTVKHRCKKLCHILAQGEMRDKAEILVQVERITQVKDELTEEISDLKASLEQERSKVHALQTELRKYQGNKRESKERKDSK</sequence>
<accession>A0ABM1SGD6</accession>
<proteinExistence type="inferred from homology"/>
<protein>
    <submittedName>
        <fullName evidence="7">G kinase-anchoring protein 1-like isoform X1</fullName>
    </submittedName>
</protein>
<feature type="region of interest" description="Disordered" evidence="5">
    <location>
        <begin position="353"/>
        <end position="384"/>
    </location>
</feature>
<evidence type="ECO:0000313" key="6">
    <source>
        <dbReference type="Proteomes" id="UP000694941"/>
    </source>
</evidence>
<keyword evidence="4" id="KW-0175">Coiled coil</keyword>
<name>A0ABM1SGD6_LIMPO</name>
<organism evidence="6 7">
    <name type="scientific">Limulus polyphemus</name>
    <name type="common">Atlantic horseshoe crab</name>
    <dbReference type="NCBI Taxonomy" id="6850"/>
    <lineage>
        <taxon>Eukaryota</taxon>
        <taxon>Metazoa</taxon>
        <taxon>Ecdysozoa</taxon>
        <taxon>Arthropoda</taxon>
        <taxon>Chelicerata</taxon>
        <taxon>Merostomata</taxon>
        <taxon>Xiphosura</taxon>
        <taxon>Limulidae</taxon>
        <taxon>Limulus</taxon>
    </lineage>
</organism>
<dbReference type="InterPro" id="IPR026109">
    <property type="entry name" value="GKAP1"/>
</dbReference>
<feature type="region of interest" description="Disordered" evidence="5">
    <location>
        <begin position="179"/>
        <end position="202"/>
    </location>
</feature>
<gene>
    <name evidence="7" type="primary">LOC106460292</name>
</gene>
<evidence type="ECO:0000256" key="1">
    <source>
        <dbReference type="ARBA" id="ARBA00004555"/>
    </source>
</evidence>
<keyword evidence="6" id="KW-1185">Reference proteome</keyword>
<dbReference type="GeneID" id="106460292"/>
<dbReference type="PRINTS" id="PR02083">
    <property type="entry name" value="GKINASEAP1"/>
</dbReference>
<reference evidence="7" key="1">
    <citation type="submission" date="2025-08" db="UniProtKB">
        <authorList>
            <consortium name="RefSeq"/>
        </authorList>
    </citation>
    <scope>IDENTIFICATION</scope>
    <source>
        <tissue evidence="7">Muscle</tissue>
    </source>
</reference>
<evidence type="ECO:0000256" key="3">
    <source>
        <dbReference type="ARBA" id="ARBA00023034"/>
    </source>
</evidence>
<dbReference type="Proteomes" id="UP000694941">
    <property type="component" value="Unplaced"/>
</dbReference>